<sequence length="153" mass="17713">MYHQYPLQHLVAQDNADCYRQLNTTHQHGGKPQDNYQTWSIDDSNSKCEIIWTEIKTEVKNVVVGSYYRPPRADISALEYLNDSICKIKQKCKEKIIILAEILNNQNKSKLLEALNVNKAGGPDSIPNKELAPAPIYKNFTTRLEKRKRYTYI</sequence>
<evidence type="ECO:0000313" key="2">
    <source>
        <dbReference type="Proteomes" id="UP000828390"/>
    </source>
</evidence>
<gene>
    <name evidence="1" type="ORF">DPMN_158238</name>
</gene>
<organism evidence="1 2">
    <name type="scientific">Dreissena polymorpha</name>
    <name type="common">Zebra mussel</name>
    <name type="synonym">Mytilus polymorpha</name>
    <dbReference type="NCBI Taxonomy" id="45954"/>
    <lineage>
        <taxon>Eukaryota</taxon>
        <taxon>Metazoa</taxon>
        <taxon>Spiralia</taxon>
        <taxon>Lophotrochozoa</taxon>
        <taxon>Mollusca</taxon>
        <taxon>Bivalvia</taxon>
        <taxon>Autobranchia</taxon>
        <taxon>Heteroconchia</taxon>
        <taxon>Euheterodonta</taxon>
        <taxon>Imparidentia</taxon>
        <taxon>Neoheterodontei</taxon>
        <taxon>Myida</taxon>
        <taxon>Dreissenoidea</taxon>
        <taxon>Dreissenidae</taxon>
        <taxon>Dreissena</taxon>
    </lineage>
</organism>
<dbReference type="EMBL" id="JAIWYP010000008">
    <property type="protein sequence ID" value="KAH3780423.1"/>
    <property type="molecule type" value="Genomic_DNA"/>
</dbReference>
<proteinExistence type="predicted"/>
<keyword evidence="2" id="KW-1185">Reference proteome</keyword>
<dbReference type="AlphaFoldDB" id="A0A9D4IQQ2"/>
<comment type="caution">
    <text evidence="1">The sequence shown here is derived from an EMBL/GenBank/DDBJ whole genome shotgun (WGS) entry which is preliminary data.</text>
</comment>
<reference evidence="1" key="1">
    <citation type="journal article" date="2019" name="bioRxiv">
        <title>The Genome of the Zebra Mussel, Dreissena polymorpha: A Resource for Invasive Species Research.</title>
        <authorList>
            <person name="McCartney M.A."/>
            <person name="Auch B."/>
            <person name="Kono T."/>
            <person name="Mallez S."/>
            <person name="Zhang Y."/>
            <person name="Obille A."/>
            <person name="Becker A."/>
            <person name="Abrahante J.E."/>
            <person name="Garbe J."/>
            <person name="Badalamenti J.P."/>
            <person name="Herman A."/>
            <person name="Mangelson H."/>
            <person name="Liachko I."/>
            <person name="Sullivan S."/>
            <person name="Sone E.D."/>
            <person name="Koren S."/>
            <person name="Silverstein K.A.T."/>
            <person name="Beckman K.B."/>
            <person name="Gohl D.M."/>
        </authorList>
    </citation>
    <scope>NUCLEOTIDE SEQUENCE</scope>
    <source>
        <strain evidence="1">Duluth1</strain>
        <tissue evidence="1">Whole animal</tissue>
    </source>
</reference>
<name>A0A9D4IQQ2_DREPO</name>
<dbReference type="Proteomes" id="UP000828390">
    <property type="component" value="Unassembled WGS sequence"/>
</dbReference>
<evidence type="ECO:0000313" key="1">
    <source>
        <dbReference type="EMBL" id="KAH3780423.1"/>
    </source>
</evidence>
<reference evidence="1" key="2">
    <citation type="submission" date="2020-11" db="EMBL/GenBank/DDBJ databases">
        <authorList>
            <person name="McCartney M.A."/>
            <person name="Auch B."/>
            <person name="Kono T."/>
            <person name="Mallez S."/>
            <person name="Becker A."/>
            <person name="Gohl D.M."/>
            <person name="Silverstein K.A.T."/>
            <person name="Koren S."/>
            <person name="Bechman K.B."/>
            <person name="Herman A."/>
            <person name="Abrahante J.E."/>
            <person name="Garbe J."/>
        </authorList>
    </citation>
    <scope>NUCLEOTIDE SEQUENCE</scope>
    <source>
        <strain evidence="1">Duluth1</strain>
        <tissue evidence="1">Whole animal</tissue>
    </source>
</reference>
<accession>A0A9D4IQQ2</accession>
<protein>
    <submittedName>
        <fullName evidence="1">Uncharacterized protein</fullName>
    </submittedName>
</protein>